<comment type="caution">
    <text evidence="1">The sequence shown here is derived from an EMBL/GenBank/DDBJ whole genome shotgun (WGS) entry which is preliminary data.</text>
</comment>
<sequence length="186" mass="20340">MAVTVNGLAVALVFHKDFHAVDKLAEIIFYPEEQICQLMHQHVEGCKISRRQTVGDEGQDAAKQTAGSTAYFAQEANQVRLIDMKTERVGGGRFQMVGFVHDQVLIFRQHTAARYHIGKEQGMVDHQNVGRLGRHAHFIKWAGAAGTGKADFAFAAFIFGREVAPDLAFSGTVEVDLTTVTGAALV</sequence>
<name>A0A645AJH8_9ZZZZ</name>
<gene>
    <name evidence="1" type="ORF">SDC9_99210</name>
</gene>
<dbReference type="EMBL" id="VSSQ01013869">
    <property type="protein sequence ID" value="MPM52451.1"/>
    <property type="molecule type" value="Genomic_DNA"/>
</dbReference>
<organism evidence="1">
    <name type="scientific">bioreactor metagenome</name>
    <dbReference type="NCBI Taxonomy" id="1076179"/>
    <lineage>
        <taxon>unclassified sequences</taxon>
        <taxon>metagenomes</taxon>
        <taxon>ecological metagenomes</taxon>
    </lineage>
</organism>
<protein>
    <submittedName>
        <fullName evidence="1">Uncharacterized protein</fullName>
    </submittedName>
</protein>
<reference evidence="1" key="1">
    <citation type="submission" date="2019-08" db="EMBL/GenBank/DDBJ databases">
        <authorList>
            <person name="Kucharzyk K."/>
            <person name="Murdoch R.W."/>
            <person name="Higgins S."/>
            <person name="Loffler F."/>
        </authorList>
    </citation>
    <scope>NUCLEOTIDE SEQUENCE</scope>
</reference>
<proteinExistence type="predicted"/>
<accession>A0A645AJH8</accession>
<dbReference type="AlphaFoldDB" id="A0A645AJH8"/>
<evidence type="ECO:0000313" key="1">
    <source>
        <dbReference type="EMBL" id="MPM52451.1"/>
    </source>
</evidence>